<dbReference type="EMBL" id="PJEO01000022">
    <property type="protein sequence ID" value="PKQ45513.1"/>
    <property type="molecule type" value="Genomic_DNA"/>
</dbReference>
<dbReference type="AlphaFoldDB" id="A0A2N3HKR6"/>
<keyword evidence="1" id="KW-0472">Membrane</keyword>
<keyword evidence="3" id="KW-1185">Reference proteome</keyword>
<comment type="caution">
    <text evidence="2">The sequence shown here is derived from an EMBL/GenBank/DDBJ whole genome shotgun (WGS) entry which is preliminary data.</text>
</comment>
<protein>
    <submittedName>
        <fullName evidence="2">Uncharacterized protein</fullName>
    </submittedName>
</protein>
<dbReference type="Proteomes" id="UP000233435">
    <property type="component" value="Unassembled WGS sequence"/>
</dbReference>
<evidence type="ECO:0000313" key="3">
    <source>
        <dbReference type="Proteomes" id="UP000233435"/>
    </source>
</evidence>
<accession>A0A2N3HKR6</accession>
<feature type="transmembrane region" description="Helical" evidence="1">
    <location>
        <begin position="43"/>
        <end position="69"/>
    </location>
</feature>
<gene>
    <name evidence="2" type="ORF">CSW08_07625</name>
</gene>
<name>A0A2N3HKR6_9FLAO</name>
<evidence type="ECO:0000256" key="1">
    <source>
        <dbReference type="SAM" id="Phobius"/>
    </source>
</evidence>
<organism evidence="2 3">
    <name type="scientific">Confluentibacter flavum</name>
    <dbReference type="NCBI Taxonomy" id="1909700"/>
    <lineage>
        <taxon>Bacteria</taxon>
        <taxon>Pseudomonadati</taxon>
        <taxon>Bacteroidota</taxon>
        <taxon>Flavobacteriia</taxon>
        <taxon>Flavobacteriales</taxon>
        <taxon>Flavobacteriaceae</taxon>
        <taxon>Confluentibacter</taxon>
    </lineage>
</organism>
<proteinExistence type="predicted"/>
<keyword evidence="1" id="KW-0812">Transmembrane</keyword>
<keyword evidence="1" id="KW-1133">Transmembrane helix</keyword>
<reference evidence="2 3" key="1">
    <citation type="submission" date="2017-12" db="EMBL/GenBank/DDBJ databases">
        <title>Confluentibacter flavum sp. nov., isolated from the saline lake.</title>
        <authorList>
            <person name="Yu L."/>
        </authorList>
    </citation>
    <scope>NUCLEOTIDE SEQUENCE [LARGE SCALE GENOMIC DNA]</scope>
    <source>
        <strain evidence="2 3">3B</strain>
    </source>
</reference>
<evidence type="ECO:0000313" key="2">
    <source>
        <dbReference type="EMBL" id="PKQ45513.1"/>
    </source>
</evidence>
<sequence length="83" mass="9612">MVIMKANVFVYGKLRVCGRGFSEGKSEAGKQATNFVPAKNSNFLYTVLWLVIFIRDINFFFEIFFVIAYSSNCRIISYVFNFI</sequence>